<feature type="compositionally biased region" description="Low complexity" evidence="1">
    <location>
        <begin position="109"/>
        <end position="127"/>
    </location>
</feature>
<evidence type="ECO:0000256" key="1">
    <source>
        <dbReference type="SAM" id="MobiDB-lite"/>
    </source>
</evidence>
<dbReference type="AlphaFoldDB" id="A0AAE3GEX7"/>
<comment type="caution">
    <text evidence="2">The sequence shown here is derived from an EMBL/GenBank/DDBJ whole genome shotgun (WGS) entry which is preliminary data.</text>
</comment>
<name>A0AAE3GEX7_9PSEU</name>
<dbReference type="Proteomes" id="UP001206128">
    <property type="component" value="Unassembled WGS sequence"/>
</dbReference>
<dbReference type="EMBL" id="JAMTCK010000006">
    <property type="protein sequence ID" value="MCP2166077.1"/>
    <property type="molecule type" value="Genomic_DNA"/>
</dbReference>
<feature type="compositionally biased region" description="Low complexity" evidence="1">
    <location>
        <begin position="87"/>
        <end position="101"/>
    </location>
</feature>
<gene>
    <name evidence="2" type="ORF">LX83_002936</name>
</gene>
<evidence type="ECO:0000313" key="3">
    <source>
        <dbReference type="Proteomes" id="UP001206128"/>
    </source>
</evidence>
<feature type="region of interest" description="Disordered" evidence="1">
    <location>
        <begin position="81"/>
        <end position="127"/>
    </location>
</feature>
<keyword evidence="3" id="KW-1185">Reference proteome</keyword>
<reference evidence="2" key="1">
    <citation type="submission" date="2022-06" db="EMBL/GenBank/DDBJ databases">
        <title>Genomic Encyclopedia of Archaeal and Bacterial Type Strains, Phase II (KMG-II): from individual species to whole genera.</title>
        <authorList>
            <person name="Goeker M."/>
        </authorList>
    </citation>
    <scope>NUCLEOTIDE SEQUENCE</scope>
    <source>
        <strain evidence="2">DSM 43935</strain>
    </source>
</reference>
<evidence type="ECO:0000313" key="2">
    <source>
        <dbReference type="EMBL" id="MCP2166077.1"/>
    </source>
</evidence>
<sequence>MTVRVERFRQWLHQVLAESGHPGIEAVAGYEVPGGGHGRTDTVVRGTDGVALYLRVVRTAPPGGEDLSQPETVITREPGVPIEVCSAPAAGPATPTGHSGQSDGGQSDGGQAPEPDPTGTGAPAGPA</sequence>
<protein>
    <submittedName>
        <fullName evidence="2">Uncharacterized protein</fullName>
    </submittedName>
</protein>
<organism evidence="2 3">
    <name type="scientific">Goodfellowiella coeruleoviolacea</name>
    <dbReference type="NCBI Taxonomy" id="334858"/>
    <lineage>
        <taxon>Bacteria</taxon>
        <taxon>Bacillati</taxon>
        <taxon>Actinomycetota</taxon>
        <taxon>Actinomycetes</taxon>
        <taxon>Pseudonocardiales</taxon>
        <taxon>Pseudonocardiaceae</taxon>
        <taxon>Goodfellowiella</taxon>
    </lineage>
</organism>
<accession>A0AAE3GEX7</accession>
<proteinExistence type="predicted"/>